<evidence type="ECO:0000313" key="2">
    <source>
        <dbReference type="EMBL" id="SVA21936.1"/>
    </source>
</evidence>
<gene>
    <name evidence="2" type="ORF">METZ01_LOCUS74790</name>
</gene>
<dbReference type="InterPro" id="IPR027381">
    <property type="entry name" value="LytR/CpsA/Psr_C"/>
</dbReference>
<dbReference type="Gene3D" id="3.30.70.2390">
    <property type="match status" value="1"/>
</dbReference>
<proteinExistence type="predicted"/>
<sequence>MALNAAITFSGIILLGFIYSFSQNQLHDGVEIKPINTNTSSQPVLAKDIYLQNPIENIKVEVLNGCGVTALASKTTEFLRTKQIDVINSDNADHHNYKKTLIIQRNEKVKSLKKIVETFGVYLTDSTRVQILPDESLGVDVTVILGQDYTSFAELNNYISANY</sequence>
<evidence type="ECO:0000259" key="1">
    <source>
        <dbReference type="Pfam" id="PF13399"/>
    </source>
</evidence>
<dbReference type="Pfam" id="PF13399">
    <property type="entry name" value="LytR_C"/>
    <property type="match status" value="1"/>
</dbReference>
<reference evidence="2" key="1">
    <citation type="submission" date="2018-05" db="EMBL/GenBank/DDBJ databases">
        <authorList>
            <person name="Lanie J.A."/>
            <person name="Ng W.-L."/>
            <person name="Kazmierczak K.M."/>
            <person name="Andrzejewski T.M."/>
            <person name="Davidsen T.M."/>
            <person name="Wayne K.J."/>
            <person name="Tettelin H."/>
            <person name="Glass J.I."/>
            <person name="Rusch D."/>
            <person name="Podicherti R."/>
            <person name="Tsui H.-C.T."/>
            <person name="Winkler M.E."/>
        </authorList>
    </citation>
    <scope>NUCLEOTIDE SEQUENCE</scope>
</reference>
<name>A0A381U113_9ZZZZ</name>
<dbReference type="AlphaFoldDB" id="A0A381U113"/>
<dbReference type="EMBL" id="UINC01005534">
    <property type="protein sequence ID" value="SVA21936.1"/>
    <property type="molecule type" value="Genomic_DNA"/>
</dbReference>
<feature type="domain" description="LytR/CpsA/Psr regulator C-terminal" evidence="1">
    <location>
        <begin position="57"/>
        <end position="149"/>
    </location>
</feature>
<organism evidence="2">
    <name type="scientific">marine metagenome</name>
    <dbReference type="NCBI Taxonomy" id="408172"/>
    <lineage>
        <taxon>unclassified sequences</taxon>
        <taxon>metagenomes</taxon>
        <taxon>ecological metagenomes</taxon>
    </lineage>
</organism>
<protein>
    <recommendedName>
        <fullName evidence="1">LytR/CpsA/Psr regulator C-terminal domain-containing protein</fullName>
    </recommendedName>
</protein>
<accession>A0A381U113</accession>